<dbReference type="Proteomes" id="UP001345219">
    <property type="component" value="Chromosome 24"/>
</dbReference>
<dbReference type="AlphaFoldDB" id="A0AAN7QPI3"/>
<protein>
    <submittedName>
        <fullName evidence="1">Uncharacterized protein</fullName>
    </submittedName>
</protein>
<accession>A0AAN7QPI3</accession>
<gene>
    <name evidence="1" type="ORF">SAY87_031357</name>
</gene>
<keyword evidence="2" id="KW-1185">Reference proteome</keyword>
<evidence type="ECO:0000313" key="2">
    <source>
        <dbReference type="Proteomes" id="UP001345219"/>
    </source>
</evidence>
<proteinExistence type="predicted"/>
<reference evidence="1 2" key="1">
    <citation type="journal article" date="2023" name="Hortic Res">
        <title>Pangenome of water caltrop reveals structural variations and asymmetric subgenome divergence after allopolyploidization.</title>
        <authorList>
            <person name="Zhang X."/>
            <person name="Chen Y."/>
            <person name="Wang L."/>
            <person name="Yuan Y."/>
            <person name="Fang M."/>
            <person name="Shi L."/>
            <person name="Lu R."/>
            <person name="Comes H.P."/>
            <person name="Ma Y."/>
            <person name="Chen Y."/>
            <person name="Huang G."/>
            <person name="Zhou Y."/>
            <person name="Zheng Z."/>
            <person name="Qiu Y."/>
        </authorList>
    </citation>
    <scope>NUCLEOTIDE SEQUENCE [LARGE SCALE GENOMIC DNA]</scope>
    <source>
        <tissue evidence="1">Roots</tissue>
    </source>
</reference>
<name>A0AAN7QPI3_9MYRT</name>
<dbReference type="EMBL" id="JAXIOK010000005">
    <property type="protein sequence ID" value="KAK4770825.1"/>
    <property type="molecule type" value="Genomic_DNA"/>
</dbReference>
<evidence type="ECO:0000313" key="1">
    <source>
        <dbReference type="EMBL" id="KAK4770825.1"/>
    </source>
</evidence>
<comment type="caution">
    <text evidence="1">The sequence shown here is derived from an EMBL/GenBank/DDBJ whole genome shotgun (WGS) entry which is preliminary data.</text>
</comment>
<sequence length="103" mass="11354">MSLDSLGNMGDVRGRPISISAIFGARHLLLDKHEWEISMPANPNQLRFSLFSYPSRDAGFDFLVNLSGVEEEDIHSSILLNFSLPHGLSGAGLNLQEQVSTRN</sequence>
<organism evidence="1 2">
    <name type="scientific">Trapa incisa</name>
    <dbReference type="NCBI Taxonomy" id="236973"/>
    <lineage>
        <taxon>Eukaryota</taxon>
        <taxon>Viridiplantae</taxon>
        <taxon>Streptophyta</taxon>
        <taxon>Embryophyta</taxon>
        <taxon>Tracheophyta</taxon>
        <taxon>Spermatophyta</taxon>
        <taxon>Magnoliopsida</taxon>
        <taxon>eudicotyledons</taxon>
        <taxon>Gunneridae</taxon>
        <taxon>Pentapetalae</taxon>
        <taxon>rosids</taxon>
        <taxon>malvids</taxon>
        <taxon>Myrtales</taxon>
        <taxon>Lythraceae</taxon>
        <taxon>Trapa</taxon>
    </lineage>
</organism>